<accession>A0A3L9YBG9</accession>
<dbReference type="PANTHER" id="PTHR11261">
    <property type="entry name" value="INTERPHOTORECEPTOR RETINOID-BINDING PROTEIN"/>
    <property type="match status" value="1"/>
</dbReference>
<evidence type="ECO:0000259" key="2">
    <source>
        <dbReference type="SMART" id="SM00245"/>
    </source>
</evidence>
<feature type="signal peptide" evidence="1">
    <location>
        <begin position="1"/>
        <end position="21"/>
    </location>
</feature>
<dbReference type="EMBL" id="REFC01000014">
    <property type="protein sequence ID" value="RMA58016.1"/>
    <property type="molecule type" value="Genomic_DNA"/>
</dbReference>
<protein>
    <submittedName>
        <fullName evidence="3">Peptidase S41-like protein</fullName>
    </submittedName>
</protein>
<dbReference type="Pfam" id="PF03572">
    <property type="entry name" value="Peptidase_S41"/>
    <property type="match status" value="1"/>
</dbReference>
<dbReference type="InterPro" id="IPR029045">
    <property type="entry name" value="ClpP/crotonase-like_dom_sf"/>
</dbReference>
<dbReference type="Gene3D" id="3.30.750.44">
    <property type="match status" value="1"/>
</dbReference>
<dbReference type="Proteomes" id="UP000271339">
    <property type="component" value="Unassembled WGS sequence"/>
</dbReference>
<feature type="domain" description="Tail specific protease" evidence="2">
    <location>
        <begin position="253"/>
        <end position="449"/>
    </location>
</feature>
<dbReference type="RefSeq" id="WP_121908354.1">
    <property type="nucleotide sequence ID" value="NZ_REFC01000014.1"/>
</dbReference>
<proteinExistence type="predicted"/>
<evidence type="ECO:0000313" key="4">
    <source>
        <dbReference type="Proteomes" id="UP000271339"/>
    </source>
</evidence>
<dbReference type="AlphaFoldDB" id="A0A3L9YBG9"/>
<dbReference type="SUPFAM" id="SSF52096">
    <property type="entry name" value="ClpP/crotonase"/>
    <property type="match status" value="1"/>
</dbReference>
<gene>
    <name evidence="3" type="ORF">BXY75_2824</name>
</gene>
<dbReference type="PROSITE" id="PS51257">
    <property type="entry name" value="PROKAR_LIPOPROTEIN"/>
    <property type="match status" value="1"/>
</dbReference>
<dbReference type="GO" id="GO:0006508">
    <property type="term" value="P:proteolysis"/>
    <property type="evidence" value="ECO:0007669"/>
    <property type="project" value="InterPro"/>
</dbReference>
<evidence type="ECO:0000256" key="1">
    <source>
        <dbReference type="SAM" id="SignalP"/>
    </source>
</evidence>
<dbReference type="Pfam" id="PF14684">
    <property type="entry name" value="Tricorn_C1"/>
    <property type="match status" value="1"/>
</dbReference>
<evidence type="ECO:0000313" key="3">
    <source>
        <dbReference type="EMBL" id="RMA58016.1"/>
    </source>
</evidence>
<organism evidence="3 4">
    <name type="scientific">Ulvibacter antarcticus</name>
    <dbReference type="NCBI Taxonomy" id="442714"/>
    <lineage>
        <taxon>Bacteria</taxon>
        <taxon>Pseudomonadati</taxon>
        <taxon>Bacteroidota</taxon>
        <taxon>Flavobacteriia</taxon>
        <taxon>Flavobacteriales</taxon>
        <taxon>Flavobacteriaceae</taxon>
        <taxon>Ulvibacter</taxon>
    </lineage>
</organism>
<dbReference type="PANTHER" id="PTHR11261:SF3">
    <property type="entry name" value="RETINOL-BINDING PROTEIN 3"/>
    <property type="match status" value="1"/>
</dbReference>
<dbReference type="OrthoDB" id="6397760at2"/>
<comment type="caution">
    <text evidence="3">The sequence shown here is derived from an EMBL/GenBank/DDBJ whole genome shotgun (WGS) entry which is preliminary data.</text>
</comment>
<keyword evidence="1" id="KW-0732">Signal</keyword>
<dbReference type="SMART" id="SM00245">
    <property type="entry name" value="TSPc"/>
    <property type="match status" value="1"/>
</dbReference>
<feature type="chain" id="PRO_5017969980" evidence="1">
    <location>
        <begin position="22"/>
        <end position="481"/>
    </location>
</feature>
<dbReference type="Gene3D" id="3.90.226.10">
    <property type="entry name" value="2-enoyl-CoA Hydratase, Chain A, domain 1"/>
    <property type="match status" value="1"/>
</dbReference>
<dbReference type="CDD" id="cd07563">
    <property type="entry name" value="Peptidase_S41_IRBP"/>
    <property type="match status" value="1"/>
</dbReference>
<keyword evidence="4" id="KW-1185">Reference proteome</keyword>
<dbReference type="GO" id="GO:0008236">
    <property type="term" value="F:serine-type peptidase activity"/>
    <property type="evidence" value="ECO:0007669"/>
    <property type="project" value="InterPro"/>
</dbReference>
<name>A0A3L9YBG9_9FLAO</name>
<sequence length="481" mass="54202">MKNFRLLLTLFISTSFLFISCGENKTTDKTKTIDGVYTSIGYGHLVKIESGNYLVADITSISCIPLMSGDVSEFGDSLKLKNDTLSYQDGINTYYFTRIEDSPAICKSELSEEKKMDPEYNFEVLWENFKDHYAYFELRKVNPEETYAKYRARVSNETTQAELFVVSSEMLESFHDGHISISASEEVEKAAAKMKSEITSEATENEKNELTKPRLRKWEVSEKVAEKYIPEGTSIKNGNLRWGILKDNVGYLQLNQMMCLSDYNLSDTLSYRDYWMAYMEIADESANDNEDEIAGTISSMDIIMNELGNTAAMIIDVRFNGGGKDEVGMEVLKRFNETEKVVFTKKGKLDEGFTAVNKVIQPASQKPYKKPVYLLISVESASATEIMALSALSMPNVTQIGSNTEGVFSDVLDKVLPNGWEFGLSSEVYLDLNEINYESIGIPPDVEIGYPRDPQEFLYKVIDDLDSGDLAIEKALSMFTN</sequence>
<reference evidence="3 4" key="1">
    <citation type="submission" date="2018-10" db="EMBL/GenBank/DDBJ databases">
        <title>Genomic Encyclopedia of Archaeal and Bacterial Type Strains, Phase II (KMG-II): from individual species to whole genera.</title>
        <authorList>
            <person name="Goeker M."/>
        </authorList>
    </citation>
    <scope>NUCLEOTIDE SEQUENCE [LARGE SCALE GENOMIC DNA]</scope>
    <source>
        <strain evidence="3 4">DSM 23424</strain>
    </source>
</reference>
<dbReference type="InterPro" id="IPR028204">
    <property type="entry name" value="Tricorn_C1"/>
</dbReference>
<dbReference type="InterPro" id="IPR005151">
    <property type="entry name" value="Tail-specific_protease"/>
</dbReference>